<dbReference type="Pfam" id="PF00067">
    <property type="entry name" value="p450"/>
    <property type="match status" value="1"/>
</dbReference>
<evidence type="ECO:0000256" key="13">
    <source>
        <dbReference type="PIRSR" id="PIRSR602401-1"/>
    </source>
</evidence>
<proteinExistence type="inferred from homology"/>
<comment type="subcellular location">
    <subcellularLocation>
        <location evidence="2">Membrane</location>
        <topology evidence="2">Single-pass membrane protein</topology>
    </subcellularLocation>
</comment>
<protein>
    <submittedName>
        <fullName evidence="15">Cytochrome P450</fullName>
    </submittedName>
</protein>
<keyword evidence="7 13" id="KW-0479">Metal-binding</keyword>
<dbReference type="OrthoDB" id="3255500at2759"/>
<keyword evidence="5 13" id="KW-0349">Heme</keyword>
<dbReference type="InterPro" id="IPR017972">
    <property type="entry name" value="Cyt_P450_CS"/>
</dbReference>
<dbReference type="GO" id="GO:0016705">
    <property type="term" value="F:oxidoreductase activity, acting on paired donors, with incorporation or reduction of molecular oxygen"/>
    <property type="evidence" value="ECO:0007669"/>
    <property type="project" value="InterPro"/>
</dbReference>
<dbReference type="PRINTS" id="PR00463">
    <property type="entry name" value="EP450I"/>
</dbReference>
<evidence type="ECO:0000256" key="10">
    <source>
        <dbReference type="ARBA" id="ARBA00023004"/>
    </source>
</evidence>
<keyword evidence="11 14" id="KW-0503">Monooxygenase</keyword>
<evidence type="ECO:0000256" key="4">
    <source>
        <dbReference type="ARBA" id="ARBA00010617"/>
    </source>
</evidence>
<comment type="similarity">
    <text evidence="4 14">Belongs to the cytochrome P450 family.</text>
</comment>
<dbReference type="PROSITE" id="PS00086">
    <property type="entry name" value="CYTOCHROME_P450"/>
    <property type="match status" value="1"/>
</dbReference>
<evidence type="ECO:0000256" key="14">
    <source>
        <dbReference type="RuleBase" id="RU000461"/>
    </source>
</evidence>
<keyword evidence="16" id="KW-1185">Reference proteome</keyword>
<evidence type="ECO:0000256" key="3">
    <source>
        <dbReference type="ARBA" id="ARBA00005179"/>
    </source>
</evidence>
<keyword evidence="12" id="KW-0472">Membrane</keyword>
<dbReference type="Proteomes" id="UP000218811">
    <property type="component" value="Unassembled WGS sequence"/>
</dbReference>
<gene>
    <name evidence="15" type="ORF">WOLCODRAFT_161682</name>
</gene>
<keyword evidence="10 13" id="KW-0408">Iron</keyword>
<dbReference type="GO" id="GO:0004497">
    <property type="term" value="F:monooxygenase activity"/>
    <property type="evidence" value="ECO:0007669"/>
    <property type="project" value="UniProtKB-KW"/>
</dbReference>
<dbReference type="PANTHER" id="PTHR46300:SF7">
    <property type="entry name" value="P450, PUTATIVE (EUROFUNG)-RELATED"/>
    <property type="match status" value="1"/>
</dbReference>
<comment type="pathway">
    <text evidence="3">Secondary metabolite biosynthesis.</text>
</comment>
<dbReference type="STRING" id="742152.A0A2H3JAG7"/>
<evidence type="ECO:0000256" key="9">
    <source>
        <dbReference type="ARBA" id="ARBA00023002"/>
    </source>
</evidence>
<dbReference type="CDD" id="cd11065">
    <property type="entry name" value="CYP64-like"/>
    <property type="match status" value="1"/>
</dbReference>
<organism evidence="15 16">
    <name type="scientific">Wolfiporia cocos (strain MD-104)</name>
    <name type="common">Brown rot fungus</name>
    <dbReference type="NCBI Taxonomy" id="742152"/>
    <lineage>
        <taxon>Eukaryota</taxon>
        <taxon>Fungi</taxon>
        <taxon>Dikarya</taxon>
        <taxon>Basidiomycota</taxon>
        <taxon>Agaricomycotina</taxon>
        <taxon>Agaricomycetes</taxon>
        <taxon>Polyporales</taxon>
        <taxon>Phaeolaceae</taxon>
        <taxon>Wolfiporia</taxon>
    </lineage>
</organism>
<feature type="binding site" description="axial binding residue" evidence="13">
    <location>
        <position position="322"/>
    </location>
    <ligand>
        <name>heme</name>
        <dbReference type="ChEBI" id="CHEBI:30413"/>
    </ligand>
    <ligandPart>
        <name>Fe</name>
        <dbReference type="ChEBI" id="CHEBI:18248"/>
    </ligandPart>
</feature>
<evidence type="ECO:0000256" key="11">
    <source>
        <dbReference type="ARBA" id="ARBA00023033"/>
    </source>
</evidence>
<dbReference type="GO" id="GO:0020037">
    <property type="term" value="F:heme binding"/>
    <property type="evidence" value="ECO:0007669"/>
    <property type="project" value="InterPro"/>
</dbReference>
<dbReference type="GO" id="GO:0016020">
    <property type="term" value="C:membrane"/>
    <property type="evidence" value="ECO:0007669"/>
    <property type="project" value="UniProtKB-SubCell"/>
</dbReference>
<reference evidence="15 16" key="1">
    <citation type="journal article" date="2012" name="Science">
        <title>The Paleozoic origin of enzymatic lignin decomposition reconstructed from 31 fungal genomes.</title>
        <authorList>
            <person name="Floudas D."/>
            <person name="Binder M."/>
            <person name="Riley R."/>
            <person name="Barry K."/>
            <person name="Blanchette R.A."/>
            <person name="Henrissat B."/>
            <person name="Martinez A.T."/>
            <person name="Otillar R."/>
            <person name="Spatafora J.W."/>
            <person name="Yadav J.S."/>
            <person name="Aerts A."/>
            <person name="Benoit I."/>
            <person name="Boyd A."/>
            <person name="Carlson A."/>
            <person name="Copeland A."/>
            <person name="Coutinho P.M."/>
            <person name="de Vries R.P."/>
            <person name="Ferreira P."/>
            <person name="Findley K."/>
            <person name="Foster B."/>
            <person name="Gaskell J."/>
            <person name="Glotzer D."/>
            <person name="Gorecki P."/>
            <person name="Heitman J."/>
            <person name="Hesse C."/>
            <person name="Hori C."/>
            <person name="Igarashi K."/>
            <person name="Jurgens J.A."/>
            <person name="Kallen N."/>
            <person name="Kersten P."/>
            <person name="Kohler A."/>
            <person name="Kuees U."/>
            <person name="Kumar T.K.A."/>
            <person name="Kuo A."/>
            <person name="LaButti K."/>
            <person name="Larrondo L.F."/>
            <person name="Lindquist E."/>
            <person name="Ling A."/>
            <person name="Lombard V."/>
            <person name="Lucas S."/>
            <person name="Lundell T."/>
            <person name="Martin R."/>
            <person name="McLaughlin D.J."/>
            <person name="Morgenstern I."/>
            <person name="Morin E."/>
            <person name="Murat C."/>
            <person name="Nagy L.G."/>
            <person name="Nolan M."/>
            <person name="Ohm R.A."/>
            <person name="Patyshakuliyeva A."/>
            <person name="Rokas A."/>
            <person name="Ruiz-Duenas F.J."/>
            <person name="Sabat G."/>
            <person name="Salamov A."/>
            <person name="Samejima M."/>
            <person name="Schmutz J."/>
            <person name="Slot J.C."/>
            <person name="St John F."/>
            <person name="Stenlid J."/>
            <person name="Sun H."/>
            <person name="Sun S."/>
            <person name="Syed K."/>
            <person name="Tsang A."/>
            <person name="Wiebenga A."/>
            <person name="Young D."/>
            <person name="Pisabarro A."/>
            <person name="Eastwood D.C."/>
            <person name="Martin F."/>
            <person name="Cullen D."/>
            <person name="Grigoriev I.V."/>
            <person name="Hibbett D.S."/>
        </authorList>
    </citation>
    <scope>NUCLEOTIDE SEQUENCE [LARGE SCALE GENOMIC DNA]</scope>
    <source>
        <strain evidence="15 16">MD-104</strain>
    </source>
</reference>
<name>A0A2H3JAG7_WOLCO</name>
<accession>A0A2H3JAG7</accession>
<keyword evidence="8" id="KW-1133">Transmembrane helix</keyword>
<dbReference type="InterPro" id="IPR036396">
    <property type="entry name" value="Cyt_P450_sf"/>
</dbReference>
<keyword evidence="9 14" id="KW-0560">Oxidoreductase</keyword>
<comment type="cofactor">
    <cofactor evidence="1 13">
        <name>heme</name>
        <dbReference type="ChEBI" id="CHEBI:30413"/>
    </cofactor>
</comment>
<evidence type="ECO:0000256" key="2">
    <source>
        <dbReference type="ARBA" id="ARBA00004167"/>
    </source>
</evidence>
<dbReference type="InterPro" id="IPR050364">
    <property type="entry name" value="Cytochrome_P450_fung"/>
</dbReference>
<dbReference type="GO" id="GO:0005506">
    <property type="term" value="F:iron ion binding"/>
    <property type="evidence" value="ECO:0007669"/>
    <property type="project" value="InterPro"/>
</dbReference>
<evidence type="ECO:0000313" key="15">
    <source>
        <dbReference type="EMBL" id="PCH38585.1"/>
    </source>
</evidence>
<evidence type="ECO:0000256" key="5">
    <source>
        <dbReference type="ARBA" id="ARBA00022617"/>
    </source>
</evidence>
<dbReference type="InterPro" id="IPR001128">
    <property type="entry name" value="Cyt_P450"/>
</dbReference>
<dbReference type="PRINTS" id="PR00385">
    <property type="entry name" value="P450"/>
</dbReference>
<evidence type="ECO:0000313" key="16">
    <source>
        <dbReference type="Proteomes" id="UP000218811"/>
    </source>
</evidence>
<dbReference type="AlphaFoldDB" id="A0A2H3JAG7"/>
<evidence type="ECO:0000256" key="7">
    <source>
        <dbReference type="ARBA" id="ARBA00022723"/>
    </source>
</evidence>
<keyword evidence="6" id="KW-0812">Transmembrane</keyword>
<dbReference type="SUPFAM" id="SSF48264">
    <property type="entry name" value="Cytochrome P450"/>
    <property type="match status" value="1"/>
</dbReference>
<dbReference type="EMBL" id="KB467942">
    <property type="protein sequence ID" value="PCH38585.1"/>
    <property type="molecule type" value="Genomic_DNA"/>
</dbReference>
<evidence type="ECO:0000256" key="8">
    <source>
        <dbReference type="ARBA" id="ARBA00022989"/>
    </source>
</evidence>
<sequence>MSIRAWQISKMREVGVLLSSLLDEPERFMHHIRRFTAALIMEITYGYTVTSADDKYVALITEAMNGVTESGSTGATLVDFFPVLKYIPSWLPGAGFKRNALAVRRLVEAACDGPYEWTKRQVESGTAKPSILSYLIEESMQKGTLPRDKIDIRGVGGAVFGAGTDTVCIIVPRPSAYANSLTHCFKTSSVLLTFFLAMTLHPHVLPKAQEEIDRVVGSNRLPEFTDRETLPYVECVVNELYRWNTVAPLGIPHCVTEHDEYLGYHIPKGTMVVPNIWSMSQNERIYPDPQRFCPERFVGMSEKDMEVADPRNYVFGFGRRICPGRQFADTSIWIVVACMIATLNIRKARDSSGKEITPSAYFVSGITRHPNPFMCIIEPRSEKARALIIQYKAAFDG</sequence>
<dbReference type="Gene3D" id="1.10.630.10">
    <property type="entry name" value="Cytochrome P450"/>
    <property type="match status" value="1"/>
</dbReference>
<dbReference type="PANTHER" id="PTHR46300">
    <property type="entry name" value="P450, PUTATIVE (EUROFUNG)-RELATED-RELATED"/>
    <property type="match status" value="1"/>
</dbReference>
<evidence type="ECO:0000256" key="1">
    <source>
        <dbReference type="ARBA" id="ARBA00001971"/>
    </source>
</evidence>
<evidence type="ECO:0000256" key="12">
    <source>
        <dbReference type="ARBA" id="ARBA00023136"/>
    </source>
</evidence>
<dbReference type="InterPro" id="IPR002401">
    <property type="entry name" value="Cyt_P450_E_grp-I"/>
</dbReference>
<evidence type="ECO:0000256" key="6">
    <source>
        <dbReference type="ARBA" id="ARBA00022692"/>
    </source>
</evidence>